<comment type="caution">
    <text evidence="2">The sequence shown here is derived from an EMBL/GenBank/DDBJ whole genome shotgun (WGS) entry which is preliminary data.</text>
</comment>
<keyword evidence="1" id="KW-0175">Coiled coil</keyword>
<reference evidence="2 3" key="1">
    <citation type="submission" date="2021-06" db="EMBL/GenBank/DDBJ databases">
        <title>Bacillus sp. RD4P76, an endophyte from a halophyte.</title>
        <authorList>
            <person name="Sun J.-Q."/>
        </authorList>
    </citation>
    <scope>NUCLEOTIDE SEQUENCE [LARGE SCALE GENOMIC DNA]</scope>
    <source>
        <strain evidence="2 3">CGMCC 1.15917</strain>
    </source>
</reference>
<accession>A0ABS6JHG2</accession>
<evidence type="ECO:0000313" key="2">
    <source>
        <dbReference type="EMBL" id="MBU9713110.1"/>
    </source>
</evidence>
<feature type="coiled-coil region" evidence="1">
    <location>
        <begin position="93"/>
        <end position="192"/>
    </location>
</feature>
<sequence length="251" mass="29751">MRNIFYKAVPGLFRRKKIVESDNQSFYYNNTVMESLNNLEVTNKKLVNNLTGLSKSTNQIGERTKELSEAISMVEHMQAEELDKVADQINMLTDRQVEEMNELREHFQNLQQKHQERLGNQIGELEISLRRLKSDHDVNHINVKNDHEILTVSLERLYQRLEDIKDKQVEEIKKVSEKIDETQQELAEQSDIHMNNNKLNADLLYKLREHYFEYENISIKEHERLEGLMMDLHNEVIRIKEMMAADNSLIK</sequence>
<keyword evidence="3" id="KW-1185">Reference proteome</keyword>
<gene>
    <name evidence="2" type="ORF">KS419_15365</name>
</gene>
<dbReference type="Proteomes" id="UP000784880">
    <property type="component" value="Unassembled WGS sequence"/>
</dbReference>
<dbReference type="RefSeq" id="WP_217067280.1">
    <property type="nucleotide sequence ID" value="NZ_JAHQCS010000121.1"/>
</dbReference>
<organism evidence="2 3">
    <name type="scientific">Evansella tamaricis</name>
    <dbReference type="NCBI Taxonomy" id="2069301"/>
    <lineage>
        <taxon>Bacteria</taxon>
        <taxon>Bacillati</taxon>
        <taxon>Bacillota</taxon>
        <taxon>Bacilli</taxon>
        <taxon>Bacillales</taxon>
        <taxon>Bacillaceae</taxon>
        <taxon>Evansella</taxon>
    </lineage>
</organism>
<proteinExistence type="predicted"/>
<name>A0ABS6JHG2_9BACI</name>
<evidence type="ECO:0000256" key="1">
    <source>
        <dbReference type="SAM" id="Coils"/>
    </source>
</evidence>
<dbReference type="EMBL" id="JAHQCS010000121">
    <property type="protein sequence ID" value="MBU9713110.1"/>
    <property type="molecule type" value="Genomic_DNA"/>
</dbReference>
<protein>
    <submittedName>
        <fullName evidence="2">Uncharacterized protein</fullName>
    </submittedName>
</protein>
<evidence type="ECO:0000313" key="3">
    <source>
        <dbReference type="Proteomes" id="UP000784880"/>
    </source>
</evidence>